<evidence type="ECO:0000256" key="2">
    <source>
        <dbReference type="ARBA" id="ARBA00011233"/>
    </source>
</evidence>
<dbReference type="Pfam" id="PF01923">
    <property type="entry name" value="Cob_adeno_trans"/>
    <property type="match status" value="1"/>
</dbReference>
<sequence length="187" mass="20472">MGNRLSKITTRTGDDGTTGLGDGSRLSKADLRFDAMGIIDGLNAQMGLLQAYLADKLPAVCDEISAIQHKLFNIGGEIALPNHQDIGYIAITASDVTQLENWASTHNNDLPYLKEFILPAGSVATAQTHIARSICRDAERLVIRLHERDGNISTTTLQYLNRLSDYLFILARVVARLDGGAEVLWHK</sequence>
<dbReference type="STRING" id="470453.B0680_03460"/>
<keyword evidence="4 6" id="KW-0547">Nucleotide-binding</keyword>
<proteinExistence type="inferred from homology"/>
<comment type="subunit">
    <text evidence="2">Homotrimer.</text>
</comment>
<evidence type="ECO:0000313" key="10">
    <source>
        <dbReference type="Proteomes" id="UP000189800"/>
    </source>
</evidence>
<comment type="catalytic activity">
    <reaction evidence="6">
        <text>2 cob(II)alamin + reduced [electron-transfer flavoprotein] + 2 ATP = 2 adenosylcob(III)alamin + 2 triphosphate + oxidized [electron-transfer flavoprotein] + 3 H(+)</text>
        <dbReference type="Rhea" id="RHEA:28671"/>
        <dbReference type="Rhea" id="RHEA-COMP:10685"/>
        <dbReference type="Rhea" id="RHEA-COMP:10686"/>
        <dbReference type="ChEBI" id="CHEBI:15378"/>
        <dbReference type="ChEBI" id="CHEBI:16304"/>
        <dbReference type="ChEBI" id="CHEBI:18036"/>
        <dbReference type="ChEBI" id="CHEBI:18408"/>
        <dbReference type="ChEBI" id="CHEBI:30616"/>
        <dbReference type="ChEBI" id="CHEBI:57692"/>
        <dbReference type="ChEBI" id="CHEBI:58307"/>
        <dbReference type="EC" id="2.5.1.17"/>
    </reaction>
</comment>
<dbReference type="InterPro" id="IPR016030">
    <property type="entry name" value="CblAdoTrfase-like"/>
</dbReference>
<evidence type="ECO:0000256" key="5">
    <source>
        <dbReference type="ARBA" id="ARBA00022840"/>
    </source>
</evidence>
<keyword evidence="3 6" id="KW-0808">Transferase</keyword>
<dbReference type="InterPro" id="IPR036451">
    <property type="entry name" value="CblAdoTrfase-like_sf"/>
</dbReference>
<evidence type="ECO:0000256" key="3">
    <source>
        <dbReference type="ARBA" id="ARBA00022679"/>
    </source>
</evidence>
<comment type="caution">
    <text evidence="9">The sequence shown here is derived from an EMBL/GenBank/DDBJ whole genome shotgun (WGS) entry which is preliminary data.</text>
</comment>
<dbReference type="OrthoDB" id="9778896at2"/>
<dbReference type="RefSeq" id="WP_078253664.1">
    <property type="nucleotide sequence ID" value="NZ_MUYU01000008.1"/>
</dbReference>
<dbReference type="Proteomes" id="UP000189800">
    <property type="component" value="Unassembled WGS sequence"/>
</dbReference>
<evidence type="ECO:0000256" key="1">
    <source>
        <dbReference type="ARBA" id="ARBA00007487"/>
    </source>
</evidence>
<keyword evidence="10" id="KW-1185">Reference proteome</keyword>
<dbReference type="InterPro" id="IPR029499">
    <property type="entry name" value="PduO-typ"/>
</dbReference>
<protein>
    <recommendedName>
        <fullName evidence="6">Corrinoid adenosyltransferase</fullName>
        <ecNumber evidence="6">2.5.1.17</ecNumber>
    </recommendedName>
    <alternativeName>
        <fullName evidence="6">Cob(II)alamin adenosyltransferase</fullName>
    </alternativeName>
    <alternativeName>
        <fullName evidence="6">Cob(II)yrinic acid a,c-diamide adenosyltransferase</fullName>
    </alternativeName>
    <alternativeName>
        <fullName evidence="6">Cobinamide/cobalamin adenosyltransferase</fullName>
    </alternativeName>
</protein>
<dbReference type="EC" id="2.5.1.17" evidence="6"/>
<keyword evidence="6" id="KW-0169">Cobalamin biosynthesis</keyword>
<gene>
    <name evidence="9" type="ORF">B0680_03460</name>
</gene>
<evidence type="ECO:0000256" key="6">
    <source>
        <dbReference type="RuleBase" id="RU366026"/>
    </source>
</evidence>
<evidence type="ECO:0000256" key="4">
    <source>
        <dbReference type="ARBA" id="ARBA00022741"/>
    </source>
</evidence>
<comment type="catalytic activity">
    <reaction evidence="6">
        <text>2 cob(II)yrinate a,c diamide + reduced [electron-transfer flavoprotein] + 2 ATP = 2 adenosylcob(III)yrinate a,c-diamide + 2 triphosphate + oxidized [electron-transfer flavoprotein] + 3 H(+)</text>
        <dbReference type="Rhea" id="RHEA:11528"/>
        <dbReference type="Rhea" id="RHEA-COMP:10685"/>
        <dbReference type="Rhea" id="RHEA-COMP:10686"/>
        <dbReference type="ChEBI" id="CHEBI:15378"/>
        <dbReference type="ChEBI" id="CHEBI:18036"/>
        <dbReference type="ChEBI" id="CHEBI:30616"/>
        <dbReference type="ChEBI" id="CHEBI:57692"/>
        <dbReference type="ChEBI" id="CHEBI:58307"/>
        <dbReference type="ChEBI" id="CHEBI:58503"/>
        <dbReference type="ChEBI" id="CHEBI:58537"/>
        <dbReference type="EC" id="2.5.1.17"/>
    </reaction>
</comment>
<dbReference type="GO" id="GO:0005524">
    <property type="term" value="F:ATP binding"/>
    <property type="evidence" value="ECO:0007669"/>
    <property type="project" value="UniProtKB-UniRule"/>
</dbReference>
<accession>A0A1T0CR72</accession>
<dbReference type="FunFam" id="1.20.1200.10:FF:000001">
    <property type="entry name" value="Cob(I)yrinic acid a,c-diamide adenosyltransferase"/>
    <property type="match status" value="1"/>
</dbReference>
<evidence type="ECO:0000256" key="7">
    <source>
        <dbReference type="SAM" id="MobiDB-lite"/>
    </source>
</evidence>
<comment type="pathway">
    <text evidence="6">Cofactor biosynthesis; adenosylcobalamin biosynthesis; adenosylcobalamin from cob(II)yrinate a,c-diamide: step 2/7.</text>
</comment>
<dbReference type="GO" id="GO:0008817">
    <property type="term" value="F:corrinoid adenosyltransferase activity"/>
    <property type="evidence" value="ECO:0007669"/>
    <property type="project" value="UniProtKB-UniRule"/>
</dbReference>
<dbReference type="PANTHER" id="PTHR12213:SF0">
    <property type="entry name" value="CORRINOID ADENOSYLTRANSFERASE MMAB"/>
    <property type="match status" value="1"/>
</dbReference>
<evidence type="ECO:0000259" key="8">
    <source>
        <dbReference type="Pfam" id="PF01923"/>
    </source>
</evidence>
<name>A0A1T0CR72_9GAMM</name>
<dbReference type="GO" id="GO:0009236">
    <property type="term" value="P:cobalamin biosynthetic process"/>
    <property type="evidence" value="ECO:0007669"/>
    <property type="project" value="UniProtKB-UniRule"/>
</dbReference>
<dbReference type="AlphaFoldDB" id="A0A1T0CR72"/>
<dbReference type="EMBL" id="MUYU01000008">
    <property type="protein sequence ID" value="OOS24846.1"/>
    <property type="molecule type" value="Genomic_DNA"/>
</dbReference>
<evidence type="ECO:0000313" key="9">
    <source>
        <dbReference type="EMBL" id="OOS24846.1"/>
    </source>
</evidence>
<feature type="domain" description="Cobalamin adenosyltransferase-like" evidence="8">
    <location>
        <begin position="8"/>
        <end position="174"/>
    </location>
</feature>
<keyword evidence="5 6" id="KW-0067">ATP-binding</keyword>
<reference evidence="9 10" key="1">
    <citation type="submission" date="2017-02" db="EMBL/GenBank/DDBJ databases">
        <title>Draft genome sequence of Moraxella pluranimalium CCUG 54913T type strain.</title>
        <authorList>
            <person name="Salva-Serra F."/>
            <person name="Engstrom-Jakobsson H."/>
            <person name="Thorell K."/>
            <person name="Jaen-Luchoro D."/>
            <person name="Gonzales-Siles L."/>
            <person name="Karlsson R."/>
            <person name="Yazdan S."/>
            <person name="Boulund F."/>
            <person name="Johnning A."/>
            <person name="Engstrand L."/>
            <person name="Kristiansson E."/>
            <person name="Moore E."/>
        </authorList>
    </citation>
    <scope>NUCLEOTIDE SEQUENCE [LARGE SCALE GENOMIC DNA]</scope>
    <source>
        <strain evidence="9 10">CCUG 54913</strain>
    </source>
</reference>
<dbReference type="UniPathway" id="UPA00148">
    <property type="reaction ID" value="UER00233"/>
</dbReference>
<comment type="similarity">
    <text evidence="1 6">Belongs to the Cob(I)alamin adenosyltransferase family.</text>
</comment>
<dbReference type="Gene3D" id="1.20.1200.10">
    <property type="entry name" value="Cobalamin adenosyltransferase-like"/>
    <property type="match status" value="1"/>
</dbReference>
<feature type="region of interest" description="Disordered" evidence="7">
    <location>
        <begin position="1"/>
        <end position="21"/>
    </location>
</feature>
<dbReference type="NCBIfam" id="TIGR00636">
    <property type="entry name" value="PduO_Nterm"/>
    <property type="match status" value="1"/>
</dbReference>
<organism evidence="9 10">
    <name type="scientific">Moraxella pluranimalium</name>
    <dbReference type="NCBI Taxonomy" id="470453"/>
    <lineage>
        <taxon>Bacteria</taxon>
        <taxon>Pseudomonadati</taxon>
        <taxon>Pseudomonadota</taxon>
        <taxon>Gammaproteobacteria</taxon>
        <taxon>Moraxellales</taxon>
        <taxon>Moraxellaceae</taxon>
        <taxon>Moraxella</taxon>
    </lineage>
</organism>
<dbReference type="SUPFAM" id="SSF89028">
    <property type="entry name" value="Cobalamin adenosyltransferase-like"/>
    <property type="match status" value="1"/>
</dbReference>
<dbReference type="PANTHER" id="PTHR12213">
    <property type="entry name" value="CORRINOID ADENOSYLTRANSFERASE"/>
    <property type="match status" value="1"/>
</dbReference>